<dbReference type="RefSeq" id="WP_092211246.1">
    <property type="nucleotide sequence ID" value="NZ_FMUX01000009.1"/>
</dbReference>
<dbReference type="AlphaFoldDB" id="A0A1G5G410"/>
<reference evidence="2 3" key="1">
    <citation type="submission" date="2016-10" db="EMBL/GenBank/DDBJ databases">
        <authorList>
            <person name="de Groot N.N."/>
        </authorList>
    </citation>
    <scope>NUCLEOTIDE SEQUENCE [LARGE SCALE GENOMIC DNA]</scope>
    <source>
        <strain evidence="2 3">AA1</strain>
    </source>
</reference>
<feature type="compositionally biased region" description="Low complexity" evidence="1">
    <location>
        <begin position="1"/>
        <end position="15"/>
    </location>
</feature>
<dbReference type="EMBL" id="FMUX01000009">
    <property type="protein sequence ID" value="SCY45980.1"/>
    <property type="molecule type" value="Genomic_DNA"/>
</dbReference>
<evidence type="ECO:0000313" key="2">
    <source>
        <dbReference type="EMBL" id="SCY45980.1"/>
    </source>
</evidence>
<evidence type="ECO:0000313" key="3">
    <source>
        <dbReference type="Proteomes" id="UP000198870"/>
    </source>
</evidence>
<accession>A0A1G5G410</accession>
<name>A0A1G5G410_9BACT</name>
<proteinExistence type="predicted"/>
<sequence>MEATRGIRNNNPGNIRHGDNWDGLAKVQPDPAFCLFKTPEYGIRAMARVLTNYQRRHGIKTVRGIITRWAPPKENDTAAYVDHVAQVVGVDPDEPLVVTEVLPRLIPVIIKHENGQMPYSDDQIATGIRMATT</sequence>
<evidence type="ECO:0008006" key="4">
    <source>
        <dbReference type="Google" id="ProtNLM"/>
    </source>
</evidence>
<keyword evidence="3" id="KW-1185">Reference proteome</keyword>
<organism evidence="2 3">
    <name type="scientific">Desulfoluna spongiiphila</name>
    <dbReference type="NCBI Taxonomy" id="419481"/>
    <lineage>
        <taxon>Bacteria</taxon>
        <taxon>Pseudomonadati</taxon>
        <taxon>Thermodesulfobacteriota</taxon>
        <taxon>Desulfobacteria</taxon>
        <taxon>Desulfobacterales</taxon>
        <taxon>Desulfolunaceae</taxon>
        <taxon>Desulfoluna</taxon>
    </lineage>
</organism>
<dbReference type="STRING" id="419481.SAMN05216233_109187"/>
<evidence type="ECO:0000256" key="1">
    <source>
        <dbReference type="SAM" id="MobiDB-lite"/>
    </source>
</evidence>
<dbReference type="Proteomes" id="UP000198870">
    <property type="component" value="Unassembled WGS sequence"/>
</dbReference>
<gene>
    <name evidence="2" type="ORF">SAMN05216233_109187</name>
</gene>
<dbReference type="OrthoDB" id="8019720at2"/>
<protein>
    <recommendedName>
        <fullName evidence="4">Structural protein P5</fullName>
    </recommendedName>
</protein>
<feature type="region of interest" description="Disordered" evidence="1">
    <location>
        <begin position="1"/>
        <end position="20"/>
    </location>
</feature>